<organism evidence="1 2">
    <name type="scientific">Paeniglutamicibacter cryotolerans</name>
    <dbReference type="NCBI Taxonomy" id="670079"/>
    <lineage>
        <taxon>Bacteria</taxon>
        <taxon>Bacillati</taxon>
        <taxon>Actinomycetota</taxon>
        <taxon>Actinomycetes</taxon>
        <taxon>Micrococcales</taxon>
        <taxon>Micrococcaceae</taxon>
        <taxon>Paeniglutamicibacter</taxon>
    </lineage>
</organism>
<keyword evidence="2" id="KW-1185">Reference proteome</keyword>
<dbReference type="EMBL" id="JACHVS010000001">
    <property type="protein sequence ID" value="MBB2995905.1"/>
    <property type="molecule type" value="Genomic_DNA"/>
</dbReference>
<dbReference type="AlphaFoldDB" id="A0A839QMS2"/>
<name>A0A839QMS2_9MICC</name>
<sequence>MSKLHYYLTADIEFARITDAAIMPLCGDFGKISKAFWEILDTPNAIADASIPLCLECAGRFVAIPERAEQDVSA</sequence>
<accession>A0A839QMS2</accession>
<dbReference type="Proteomes" id="UP000523000">
    <property type="component" value="Unassembled WGS sequence"/>
</dbReference>
<comment type="caution">
    <text evidence="1">The sequence shown here is derived from an EMBL/GenBank/DDBJ whole genome shotgun (WGS) entry which is preliminary data.</text>
</comment>
<dbReference type="RefSeq" id="WP_183511099.1">
    <property type="nucleotide sequence ID" value="NZ_BAABGK010000042.1"/>
</dbReference>
<reference evidence="1 2" key="1">
    <citation type="submission" date="2020-08" db="EMBL/GenBank/DDBJ databases">
        <title>Sequencing the genomes of 1000 actinobacteria strains.</title>
        <authorList>
            <person name="Klenk H.-P."/>
        </authorList>
    </citation>
    <scope>NUCLEOTIDE SEQUENCE [LARGE SCALE GENOMIC DNA]</scope>
    <source>
        <strain evidence="1 2">DSM 22826</strain>
    </source>
</reference>
<proteinExistence type="predicted"/>
<evidence type="ECO:0000313" key="1">
    <source>
        <dbReference type="EMBL" id="MBB2995905.1"/>
    </source>
</evidence>
<protein>
    <submittedName>
        <fullName evidence="1">Uncharacterized protein</fullName>
    </submittedName>
</protein>
<gene>
    <name evidence="1" type="ORF">E9229_002096</name>
</gene>
<evidence type="ECO:0000313" key="2">
    <source>
        <dbReference type="Proteomes" id="UP000523000"/>
    </source>
</evidence>